<proteinExistence type="predicted"/>
<dbReference type="AlphaFoldDB" id="A0AA85G8K8"/>
<reference evidence="2" key="1">
    <citation type="submission" date="2022-06" db="EMBL/GenBank/DDBJ databases">
        <authorList>
            <person name="Berger JAMES D."/>
            <person name="Berger JAMES D."/>
        </authorList>
    </citation>
    <scope>NUCLEOTIDE SEQUENCE [LARGE SCALE GENOMIC DNA]</scope>
</reference>
<reference evidence="3" key="2">
    <citation type="submission" date="2023-11" db="UniProtKB">
        <authorList>
            <consortium name="WormBaseParasite"/>
        </authorList>
    </citation>
    <scope>IDENTIFICATION</scope>
</reference>
<name>A0AA85G8K8_9TREM</name>
<evidence type="ECO:0000313" key="3">
    <source>
        <dbReference type="WBParaSite" id="SRDH1_84930.1"/>
    </source>
</evidence>
<feature type="region of interest" description="Disordered" evidence="1">
    <location>
        <begin position="1"/>
        <end position="101"/>
    </location>
</feature>
<dbReference type="Proteomes" id="UP000050792">
    <property type="component" value="Unassembled WGS sequence"/>
</dbReference>
<organism evidence="2 3">
    <name type="scientific">Schistosoma rodhaini</name>
    <dbReference type="NCBI Taxonomy" id="6188"/>
    <lineage>
        <taxon>Eukaryota</taxon>
        <taxon>Metazoa</taxon>
        <taxon>Spiralia</taxon>
        <taxon>Lophotrochozoa</taxon>
        <taxon>Platyhelminthes</taxon>
        <taxon>Trematoda</taxon>
        <taxon>Digenea</taxon>
        <taxon>Strigeidida</taxon>
        <taxon>Schistosomatoidea</taxon>
        <taxon>Schistosomatidae</taxon>
        <taxon>Schistosoma</taxon>
    </lineage>
</organism>
<evidence type="ECO:0000256" key="1">
    <source>
        <dbReference type="SAM" id="MobiDB-lite"/>
    </source>
</evidence>
<feature type="compositionally biased region" description="Polar residues" evidence="1">
    <location>
        <begin position="40"/>
        <end position="51"/>
    </location>
</feature>
<dbReference type="WBParaSite" id="SRDH1_84930.1">
    <property type="protein sequence ID" value="SRDH1_84930.1"/>
    <property type="gene ID" value="SRDH1_84930"/>
</dbReference>
<accession>A0AA85G8K8</accession>
<feature type="compositionally biased region" description="Polar residues" evidence="1">
    <location>
        <begin position="15"/>
        <end position="27"/>
    </location>
</feature>
<evidence type="ECO:0000313" key="2">
    <source>
        <dbReference type="Proteomes" id="UP000050792"/>
    </source>
</evidence>
<sequence>MGCGASGLKDCKSEVAQSTNDSHSNNAEIEVEEHKETELSSEQLDPVSNNGQHDESKEEIPQNQEIPEVSVFTEEKPDVDLANDVGQPEEPNTNEGNTSES</sequence>
<keyword evidence="2" id="KW-1185">Reference proteome</keyword>
<feature type="compositionally biased region" description="Polar residues" evidence="1">
    <location>
        <begin position="90"/>
        <end position="101"/>
    </location>
</feature>
<protein>
    <submittedName>
        <fullName evidence="3">Uncharacterized protein</fullName>
    </submittedName>
</protein>